<dbReference type="PANTHER" id="PTHR12411">
    <property type="entry name" value="CYSTEINE PROTEASE FAMILY C1-RELATED"/>
    <property type="match status" value="1"/>
</dbReference>
<dbReference type="SUPFAM" id="SSF54001">
    <property type="entry name" value="Cysteine proteinases"/>
    <property type="match status" value="1"/>
</dbReference>
<keyword evidence="4" id="KW-1185">Reference proteome</keyword>
<proteinExistence type="inferred from homology"/>
<dbReference type="KEGG" id="daw:HS1_001811"/>
<evidence type="ECO:0000259" key="2">
    <source>
        <dbReference type="SMART" id="SM00645"/>
    </source>
</evidence>
<comment type="similarity">
    <text evidence="1">Belongs to the peptidase C1 family.</text>
</comment>
<name>A0A7U4TIQ6_DESA2</name>
<dbReference type="InterPro" id="IPR013128">
    <property type="entry name" value="Peptidase_C1A"/>
</dbReference>
<dbReference type="CDD" id="cd02619">
    <property type="entry name" value="Peptidase_C1"/>
    <property type="match status" value="1"/>
</dbReference>
<dbReference type="SMART" id="SM00645">
    <property type="entry name" value="Pept_C1"/>
    <property type="match status" value="1"/>
</dbReference>
<dbReference type="GO" id="GO:0006508">
    <property type="term" value="P:proteolysis"/>
    <property type="evidence" value="ECO:0007669"/>
    <property type="project" value="UniProtKB-KW"/>
</dbReference>
<dbReference type="AlphaFoldDB" id="A0A7U4TIQ6"/>
<dbReference type="InterPro" id="IPR038765">
    <property type="entry name" value="Papain-like_cys_pep_sf"/>
</dbReference>
<reference evidence="3 4" key="1">
    <citation type="submission" date="2015-10" db="EMBL/GenBank/DDBJ databases">
        <title>Candidatus Desulfofervidus auxilii, a hydrogenotrophic sulfate-reducing bacterium involved in the thermophilic anaerobic oxidation of methane.</title>
        <authorList>
            <person name="Krukenberg V."/>
            <person name="Richter M."/>
            <person name="Wegener G."/>
        </authorList>
    </citation>
    <scope>NUCLEOTIDE SEQUENCE [LARGE SCALE GENOMIC DNA]</scope>
    <source>
        <strain evidence="3 4">HS1</strain>
    </source>
</reference>
<evidence type="ECO:0000256" key="1">
    <source>
        <dbReference type="ARBA" id="ARBA00008455"/>
    </source>
</evidence>
<dbReference type="Gene3D" id="3.90.70.10">
    <property type="entry name" value="Cysteine proteinases"/>
    <property type="match status" value="1"/>
</dbReference>
<dbReference type="OrthoDB" id="5318987at2"/>
<keyword evidence="3" id="KW-0645">Protease</keyword>
<dbReference type="InterPro" id="IPR025660">
    <property type="entry name" value="Pept_his_AS"/>
</dbReference>
<dbReference type="EMBL" id="CP013015">
    <property type="protein sequence ID" value="AMM41605.1"/>
    <property type="molecule type" value="Genomic_DNA"/>
</dbReference>
<sequence>MAENKILGMGWLPDLPDYRDYTPEHREIKPLLEEMNLVEVEKVSLPPSVDLRPWCSEIEDQGALGSCTAHAGVGLIEYYERKAFGTHIDASRLFLYKVTRNLLGWTGDTGAYLRTTMGAMVLFGVPPEKYWPYITRKHPGPAGERTFDDEPPAFCYAFAQNYQTIRYYRLDPPGILLTTLLQRIKAYLAAKMPSMFGFTVFSSIRQAGTTGKIPFPCPGERILGGHAVVAVGYDDGMKIKNTICGRETTGALLIRNSWGTDWGENGYGWLPYEYVLQGMARDWWTVIKKEYVPTKQFGI</sequence>
<organism evidence="3 4">
    <name type="scientific">Desulfofervidus auxilii</name>
    <dbReference type="NCBI Taxonomy" id="1621989"/>
    <lineage>
        <taxon>Bacteria</taxon>
        <taxon>Pseudomonadati</taxon>
        <taxon>Thermodesulfobacteriota</taxon>
        <taxon>Candidatus Desulfofervidia</taxon>
        <taxon>Candidatus Desulfofervidales</taxon>
        <taxon>Candidatus Desulfofervidaceae</taxon>
        <taxon>Candidatus Desulfofervidus</taxon>
    </lineage>
</organism>
<dbReference type="GO" id="GO:0008234">
    <property type="term" value="F:cysteine-type peptidase activity"/>
    <property type="evidence" value="ECO:0007669"/>
    <property type="project" value="InterPro"/>
</dbReference>
<dbReference type="Pfam" id="PF00112">
    <property type="entry name" value="Peptidase_C1"/>
    <property type="match status" value="1"/>
</dbReference>
<gene>
    <name evidence="3" type="ORF">HS1_001811</name>
</gene>
<dbReference type="RefSeq" id="WP_066064262.1">
    <property type="nucleotide sequence ID" value="NZ_CP013015.1"/>
</dbReference>
<dbReference type="InterPro" id="IPR000668">
    <property type="entry name" value="Peptidase_C1A_C"/>
</dbReference>
<keyword evidence="3" id="KW-0378">Hydrolase</keyword>
<evidence type="ECO:0000313" key="4">
    <source>
        <dbReference type="Proteomes" id="UP000070560"/>
    </source>
</evidence>
<protein>
    <submittedName>
        <fullName evidence="3">Cysteine protease</fullName>
    </submittedName>
</protein>
<dbReference type="PROSITE" id="PS00639">
    <property type="entry name" value="THIOL_PROTEASE_HIS"/>
    <property type="match status" value="1"/>
</dbReference>
<dbReference type="Proteomes" id="UP000070560">
    <property type="component" value="Chromosome"/>
</dbReference>
<evidence type="ECO:0000313" key="3">
    <source>
        <dbReference type="EMBL" id="AMM41605.1"/>
    </source>
</evidence>
<feature type="domain" description="Peptidase C1A papain C-terminal" evidence="2">
    <location>
        <begin position="45"/>
        <end position="279"/>
    </location>
</feature>
<accession>A0A7U4TIQ6</accession>